<evidence type="ECO:0000313" key="3">
    <source>
        <dbReference type="EMBL" id="KAK3210411.1"/>
    </source>
</evidence>
<dbReference type="InterPro" id="IPR018961">
    <property type="entry name" value="DnaJ_homolog_subfam-C_membr-28"/>
</dbReference>
<dbReference type="EMBL" id="WVTA01000005">
    <property type="protein sequence ID" value="KAK3210411.1"/>
    <property type="molecule type" value="Genomic_DNA"/>
</dbReference>
<feature type="domain" description="DnaJ homologue subfamily C member 28 conserved" evidence="2">
    <location>
        <begin position="261"/>
        <end position="331"/>
    </location>
</feature>
<comment type="caution">
    <text evidence="3">The sequence shown here is derived from an EMBL/GenBank/DDBJ whole genome shotgun (WGS) entry which is preliminary data.</text>
</comment>
<feature type="compositionally biased region" description="Basic and acidic residues" evidence="1">
    <location>
        <begin position="72"/>
        <end position="82"/>
    </location>
</feature>
<accession>A0AAN6RIC3</accession>
<feature type="compositionally biased region" description="Basic and acidic residues" evidence="1">
    <location>
        <begin position="49"/>
        <end position="62"/>
    </location>
</feature>
<dbReference type="PANTHER" id="PTHR39394">
    <property type="entry name" value="YALI0E31793P"/>
    <property type="match status" value="1"/>
</dbReference>
<reference evidence="3 4" key="1">
    <citation type="submission" date="2021-02" db="EMBL/GenBank/DDBJ databases">
        <title>Genome assembly of Pseudopithomyces chartarum.</title>
        <authorList>
            <person name="Jauregui R."/>
            <person name="Singh J."/>
            <person name="Voisey C."/>
        </authorList>
    </citation>
    <scope>NUCLEOTIDE SEQUENCE [LARGE SCALE GENOMIC DNA]</scope>
    <source>
        <strain evidence="3 4">AGR01</strain>
    </source>
</reference>
<dbReference type="PANTHER" id="PTHR39394:SF1">
    <property type="entry name" value="DNAJ HOMOLOGUE SUBFAMILY C MEMBER 28 CONSERVED DOMAIN-CONTAINING PROTEIN"/>
    <property type="match status" value="1"/>
</dbReference>
<dbReference type="AlphaFoldDB" id="A0AAN6RIC3"/>
<evidence type="ECO:0000256" key="1">
    <source>
        <dbReference type="SAM" id="MobiDB-lite"/>
    </source>
</evidence>
<gene>
    <name evidence="3" type="ORF">GRF29_44g2690501</name>
</gene>
<name>A0AAN6RIC3_9PLEO</name>
<evidence type="ECO:0000313" key="4">
    <source>
        <dbReference type="Proteomes" id="UP001280581"/>
    </source>
</evidence>
<organism evidence="3 4">
    <name type="scientific">Pseudopithomyces chartarum</name>
    <dbReference type="NCBI Taxonomy" id="1892770"/>
    <lineage>
        <taxon>Eukaryota</taxon>
        <taxon>Fungi</taxon>
        <taxon>Dikarya</taxon>
        <taxon>Ascomycota</taxon>
        <taxon>Pezizomycotina</taxon>
        <taxon>Dothideomycetes</taxon>
        <taxon>Pleosporomycetidae</taxon>
        <taxon>Pleosporales</taxon>
        <taxon>Massarineae</taxon>
        <taxon>Didymosphaeriaceae</taxon>
        <taxon>Pseudopithomyces</taxon>
    </lineage>
</organism>
<sequence length="579" mass="64427">MPSSVALTPYICARCVRAKGSRITAQASISIHRIVPATVRQYAESTASHQRDGDNDVTEKLNSHGVGGAKQGAEEKEDGAMTRRLRDMSEEALETGGRSAKRTVAEAGFSEDLKRQLEERIASANFRAENRNAFAEAELPSTAGRHTRDIATADPWSGTESIHDASLRMLNDAHKPLKVPRGARSGTAVQLPRSVDTGRRNSGNLGVRLANARDRSGLYSSVKDSDLDEQERQQRFQEIKDRFSPHARAVVPGTVQGLAALANERIEDAIARGQFKNIANRGKPVERDYNASSPFINTTEYFLNKMIQKQEIVPPWIEKQQELVATASKFRSRLRAEWRRHAARMIASKGGTLQDQIKRAEAYAKAELLVNPQRNKKEVLSTVDDEGHVSQITLSGELKVPAPNSPDAALLEEIVAEKITIDPNTQNEPTIEVKNTSEQMDVPLPTPPPSVPPATHPFRDLSWESIEHSYHKLAIEDLNSKTRSYNLQAPELAKKPYFNLERELNACYADVAPQLASAIRERAIKPVRKAEGFGQGFAKDSSVMGRLVGEKVKVRDERVEKQYGFRQFWKDVWGAREMS</sequence>
<feature type="region of interest" description="Disordered" evidence="1">
    <location>
        <begin position="177"/>
        <end position="209"/>
    </location>
</feature>
<protein>
    <recommendedName>
        <fullName evidence="2">DnaJ homologue subfamily C member 28 conserved domain-containing protein</fullName>
    </recommendedName>
</protein>
<keyword evidence="4" id="KW-1185">Reference proteome</keyword>
<evidence type="ECO:0000259" key="2">
    <source>
        <dbReference type="Pfam" id="PF09350"/>
    </source>
</evidence>
<dbReference type="Pfam" id="PF09350">
    <property type="entry name" value="DJC28_CD"/>
    <property type="match status" value="1"/>
</dbReference>
<proteinExistence type="predicted"/>
<dbReference type="Proteomes" id="UP001280581">
    <property type="component" value="Unassembled WGS sequence"/>
</dbReference>
<feature type="region of interest" description="Disordered" evidence="1">
    <location>
        <begin position="42"/>
        <end position="82"/>
    </location>
</feature>